<protein>
    <recommendedName>
        <fullName evidence="4">F-box domain-containing protein</fullName>
    </recommendedName>
</protein>
<evidence type="ECO:0000313" key="3">
    <source>
        <dbReference type="Proteomes" id="UP001218218"/>
    </source>
</evidence>
<organism evidence="2 3">
    <name type="scientific">Mycena albidolilacea</name>
    <dbReference type="NCBI Taxonomy" id="1033008"/>
    <lineage>
        <taxon>Eukaryota</taxon>
        <taxon>Fungi</taxon>
        <taxon>Dikarya</taxon>
        <taxon>Basidiomycota</taxon>
        <taxon>Agaricomycotina</taxon>
        <taxon>Agaricomycetes</taxon>
        <taxon>Agaricomycetidae</taxon>
        <taxon>Agaricales</taxon>
        <taxon>Marasmiineae</taxon>
        <taxon>Mycenaceae</taxon>
        <taxon>Mycena</taxon>
    </lineage>
</organism>
<dbReference type="Proteomes" id="UP001218218">
    <property type="component" value="Unassembled WGS sequence"/>
</dbReference>
<evidence type="ECO:0000256" key="1">
    <source>
        <dbReference type="SAM" id="Phobius"/>
    </source>
</evidence>
<accession>A0AAD7EHK4</accession>
<name>A0AAD7EHK4_9AGAR</name>
<gene>
    <name evidence="2" type="ORF">DFH08DRAFT_1085250</name>
</gene>
<keyword evidence="1" id="KW-0472">Membrane</keyword>
<keyword evidence="1" id="KW-0812">Transmembrane</keyword>
<keyword evidence="1" id="KW-1133">Transmembrane helix</keyword>
<dbReference type="AlphaFoldDB" id="A0AAD7EHK4"/>
<dbReference type="Gene3D" id="3.80.10.10">
    <property type="entry name" value="Ribonuclease Inhibitor"/>
    <property type="match status" value="1"/>
</dbReference>
<sequence>MSATELRARPDEFNATIEADHALVECKKPKRKNTAKLDTLLYTVLILPPEIVSLIFLYCIPFPCQWEKPDANWRCPAPLVFLHVCRTWREIALADASLWTTPHLRFDEYYLSTSATQQRTPAQIESFFARWVERARGRPLTLTIHGDMMRCMGNVRAAALLTRFAPHVKKLDLWLSGRFKWINGARSLPNLVRWPLLEDIEIMAADNFRDIADAFSLTPKLRVLADNDGVLSPSSTIPWKQITFFHCMLVHLQDCVDILRQAETLEDVRFYLDDGDDDGLDDETNTVVHLHLRKLFLDGLNNGLDAILPLLALPALESLQIEELPTHPDSMLHFLERHEAHLQELHIHQLLVKSLPQMPALTKLTLTTKNEAYTSDLFALLQCPERRFLPALEHIHLCRFRSQERGDYETMARALTDRWHRADGCADIARLRSLTLQIKLIGDELVEDFEGLLSPVTALKAAGVNIVVKIWGSKW</sequence>
<keyword evidence="3" id="KW-1185">Reference proteome</keyword>
<reference evidence="2" key="1">
    <citation type="submission" date="2023-03" db="EMBL/GenBank/DDBJ databases">
        <title>Massive genome expansion in bonnet fungi (Mycena s.s.) driven by repeated elements and novel gene families across ecological guilds.</title>
        <authorList>
            <consortium name="Lawrence Berkeley National Laboratory"/>
            <person name="Harder C.B."/>
            <person name="Miyauchi S."/>
            <person name="Viragh M."/>
            <person name="Kuo A."/>
            <person name="Thoen E."/>
            <person name="Andreopoulos B."/>
            <person name="Lu D."/>
            <person name="Skrede I."/>
            <person name="Drula E."/>
            <person name="Henrissat B."/>
            <person name="Morin E."/>
            <person name="Kohler A."/>
            <person name="Barry K."/>
            <person name="LaButti K."/>
            <person name="Morin E."/>
            <person name="Salamov A."/>
            <person name="Lipzen A."/>
            <person name="Mereny Z."/>
            <person name="Hegedus B."/>
            <person name="Baldrian P."/>
            <person name="Stursova M."/>
            <person name="Weitz H."/>
            <person name="Taylor A."/>
            <person name="Grigoriev I.V."/>
            <person name="Nagy L.G."/>
            <person name="Martin F."/>
            <person name="Kauserud H."/>
        </authorList>
    </citation>
    <scope>NUCLEOTIDE SEQUENCE</scope>
    <source>
        <strain evidence="2">CBHHK002</strain>
    </source>
</reference>
<dbReference type="EMBL" id="JARIHO010000045">
    <property type="protein sequence ID" value="KAJ7323826.1"/>
    <property type="molecule type" value="Genomic_DNA"/>
</dbReference>
<feature type="transmembrane region" description="Helical" evidence="1">
    <location>
        <begin position="40"/>
        <end position="58"/>
    </location>
</feature>
<proteinExistence type="predicted"/>
<comment type="caution">
    <text evidence="2">The sequence shown here is derived from an EMBL/GenBank/DDBJ whole genome shotgun (WGS) entry which is preliminary data.</text>
</comment>
<evidence type="ECO:0000313" key="2">
    <source>
        <dbReference type="EMBL" id="KAJ7323826.1"/>
    </source>
</evidence>
<evidence type="ECO:0008006" key="4">
    <source>
        <dbReference type="Google" id="ProtNLM"/>
    </source>
</evidence>
<dbReference type="InterPro" id="IPR032675">
    <property type="entry name" value="LRR_dom_sf"/>
</dbReference>